<evidence type="ECO:0008006" key="5">
    <source>
        <dbReference type="Google" id="ProtNLM"/>
    </source>
</evidence>
<reference evidence="3 4" key="1">
    <citation type="submission" date="2018-09" db="EMBL/GenBank/DDBJ databases">
        <title>Genomic investigation of the strawberry pathogen Phytophthora fragariae indicates pathogenicity is determined by transcriptional variation in three key races.</title>
        <authorList>
            <person name="Adams T.M."/>
            <person name="Armitage A.D."/>
            <person name="Sobczyk M.K."/>
            <person name="Bates H.J."/>
            <person name="Dunwell J.M."/>
            <person name="Nellist C.F."/>
            <person name="Harrison R.J."/>
        </authorList>
    </citation>
    <scope>NUCLEOTIDE SEQUENCE [LARGE SCALE GENOMIC DNA]</scope>
    <source>
        <strain evidence="1 3">SCRP249</strain>
        <strain evidence="2 4">SCRP324</strain>
    </source>
</reference>
<proteinExistence type="predicted"/>
<organism evidence="2 4">
    <name type="scientific">Phytophthora rubi</name>
    <dbReference type="NCBI Taxonomy" id="129364"/>
    <lineage>
        <taxon>Eukaryota</taxon>
        <taxon>Sar</taxon>
        <taxon>Stramenopiles</taxon>
        <taxon>Oomycota</taxon>
        <taxon>Peronosporomycetes</taxon>
        <taxon>Peronosporales</taxon>
        <taxon>Peronosporaceae</taxon>
        <taxon>Phytophthora</taxon>
    </lineage>
</organism>
<comment type="caution">
    <text evidence="2">The sequence shown here is derived from an EMBL/GenBank/DDBJ whole genome shotgun (WGS) entry which is preliminary data.</text>
</comment>
<evidence type="ECO:0000313" key="1">
    <source>
        <dbReference type="EMBL" id="KAE8971799.1"/>
    </source>
</evidence>
<dbReference type="EMBL" id="QXFU01001313">
    <property type="protein sequence ID" value="KAE9005203.1"/>
    <property type="molecule type" value="Genomic_DNA"/>
</dbReference>
<dbReference type="OrthoDB" id="121194at2759"/>
<evidence type="ECO:0000313" key="2">
    <source>
        <dbReference type="EMBL" id="KAE9005203.1"/>
    </source>
</evidence>
<accession>A0A6A3KN44</accession>
<sequence length="118" mass="13472">MVGRRLTRSVNNEETSALLEAVKPILKPDGNHPIYLMSKNANGVRGMVQTTFGNIVHVKQDPFHAMMRVREKIAVKAKKWCISKELMSVLYTVERELRQPQEMDVQIRRVASSIAPKE</sequence>
<gene>
    <name evidence="1" type="ORF">PR001_g26784</name>
    <name evidence="2" type="ORF">PR002_g16832</name>
</gene>
<evidence type="ECO:0000313" key="4">
    <source>
        <dbReference type="Proteomes" id="UP000435112"/>
    </source>
</evidence>
<dbReference type="Proteomes" id="UP000435112">
    <property type="component" value="Unassembled WGS sequence"/>
</dbReference>
<evidence type="ECO:0000313" key="3">
    <source>
        <dbReference type="Proteomes" id="UP000429607"/>
    </source>
</evidence>
<name>A0A6A3KN44_9STRA</name>
<dbReference type="AlphaFoldDB" id="A0A6A3KN44"/>
<dbReference type="EMBL" id="QXFV01004087">
    <property type="protein sequence ID" value="KAE8971799.1"/>
    <property type="molecule type" value="Genomic_DNA"/>
</dbReference>
<dbReference type="Proteomes" id="UP000429607">
    <property type="component" value="Unassembled WGS sequence"/>
</dbReference>
<protein>
    <recommendedName>
        <fullName evidence="5">MULE transposase domain-containing protein</fullName>
    </recommendedName>
</protein>